<feature type="domain" description="G" evidence="1">
    <location>
        <begin position="12"/>
        <end position="105"/>
    </location>
</feature>
<evidence type="ECO:0000313" key="2">
    <source>
        <dbReference type="EMBL" id="KAK3343444.1"/>
    </source>
</evidence>
<dbReference type="Proteomes" id="UP001275084">
    <property type="component" value="Unassembled WGS sequence"/>
</dbReference>
<comment type="caution">
    <text evidence="2">The sequence shown here is derived from an EMBL/GenBank/DDBJ whole genome shotgun (WGS) entry which is preliminary data.</text>
</comment>
<dbReference type="AlphaFoldDB" id="A0AAJ0H7X4"/>
<dbReference type="EMBL" id="JAUIQD010000007">
    <property type="protein sequence ID" value="KAK3343444.1"/>
    <property type="molecule type" value="Genomic_DNA"/>
</dbReference>
<reference evidence="2" key="2">
    <citation type="submission" date="2023-06" db="EMBL/GenBank/DDBJ databases">
        <authorList>
            <consortium name="Lawrence Berkeley National Laboratory"/>
            <person name="Haridas S."/>
            <person name="Hensen N."/>
            <person name="Bonometti L."/>
            <person name="Westerberg I."/>
            <person name="Brannstrom I.O."/>
            <person name="Guillou S."/>
            <person name="Cros-Aarteil S."/>
            <person name="Calhoun S."/>
            <person name="Kuo A."/>
            <person name="Mondo S."/>
            <person name="Pangilinan J."/>
            <person name="Riley R."/>
            <person name="Labutti K."/>
            <person name="Andreopoulos B."/>
            <person name="Lipzen A."/>
            <person name="Chen C."/>
            <person name="Yanf M."/>
            <person name="Daum C."/>
            <person name="Ng V."/>
            <person name="Clum A."/>
            <person name="Steindorff A."/>
            <person name="Ohm R."/>
            <person name="Martin F."/>
            <person name="Silar P."/>
            <person name="Natvig D."/>
            <person name="Lalanne C."/>
            <person name="Gautier V."/>
            <person name="Ament-Velasquez S.L."/>
            <person name="Kruys A."/>
            <person name="Hutchinson M.I."/>
            <person name="Powell A.J."/>
            <person name="Barry K."/>
            <person name="Miller A.N."/>
            <person name="Grigoriev I.V."/>
            <person name="Debuchy R."/>
            <person name="Gladieux P."/>
            <person name="Thoren M.H."/>
            <person name="Johannesson H."/>
        </authorList>
    </citation>
    <scope>NUCLEOTIDE SEQUENCE</scope>
    <source>
        <strain evidence="2">CBS 955.72</strain>
    </source>
</reference>
<proteinExistence type="predicted"/>
<accession>A0AAJ0H7X4</accession>
<reference evidence="2" key="1">
    <citation type="journal article" date="2023" name="Mol. Phylogenet. Evol.">
        <title>Genome-scale phylogeny and comparative genomics of the fungal order Sordariales.</title>
        <authorList>
            <person name="Hensen N."/>
            <person name="Bonometti L."/>
            <person name="Westerberg I."/>
            <person name="Brannstrom I.O."/>
            <person name="Guillou S."/>
            <person name="Cros-Aarteil S."/>
            <person name="Calhoun S."/>
            <person name="Haridas S."/>
            <person name="Kuo A."/>
            <person name="Mondo S."/>
            <person name="Pangilinan J."/>
            <person name="Riley R."/>
            <person name="LaButti K."/>
            <person name="Andreopoulos B."/>
            <person name="Lipzen A."/>
            <person name="Chen C."/>
            <person name="Yan M."/>
            <person name="Daum C."/>
            <person name="Ng V."/>
            <person name="Clum A."/>
            <person name="Steindorff A."/>
            <person name="Ohm R.A."/>
            <person name="Martin F."/>
            <person name="Silar P."/>
            <person name="Natvig D.O."/>
            <person name="Lalanne C."/>
            <person name="Gautier V."/>
            <person name="Ament-Velasquez S.L."/>
            <person name="Kruys A."/>
            <person name="Hutchinson M.I."/>
            <person name="Powell A.J."/>
            <person name="Barry K."/>
            <person name="Miller A.N."/>
            <person name="Grigoriev I.V."/>
            <person name="Debuchy R."/>
            <person name="Gladieux P."/>
            <person name="Hiltunen Thoren M."/>
            <person name="Johannesson H."/>
        </authorList>
    </citation>
    <scope>NUCLEOTIDE SEQUENCE</scope>
    <source>
        <strain evidence="2">CBS 955.72</strain>
    </source>
</reference>
<dbReference type="SUPFAM" id="SSF52540">
    <property type="entry name" value="P-loop containing nucleoside triphosphate hydrolases"/>
    <property type="match status" value="1"/>
</dbReference>
<dbReference type="GO" id="GO:0005525">
    <property type="term" value="F:GTP binding"/>
    <property type="evidence" value="ECO:0007669"/>
    <property type="project" value="InterPro"/>
</dbReference>
<dbReference type="InterPro" id="IPR027417">
    <property type="entry name" value="P-loop_NTPase"/>
</dbReference>
<protein>
    <recommendedName>
        <fullName evidence="1">G domain-containing protein</fullName>
    </recommendedName>
</protein>
<organism evidence="2 3">
    <name type="scientific">Lasiosphaeria hispida</name>
    <dbReference type="NCBI Taxonomy" id="260671"/>
    <lineage>
        <taxon>Eukaryota</taxon>
        <taxon>Fungi</taxon>
        <taxon>Dikarya</taxon>
        <taxon>Ascomycota</taxon>
        <taxon>Pezizomycotina</taxon>
        <taxon>Sordariomycetes</taxon>
        <taxon>Sordariomycetidae</taxon>
        <taxon>Sordariales</taxon>
        <taxon>Lasiosphaeriaceae</taxon>
        <taxon>Lasiosphaeria</taxon>
    </lineage>
</organism>
<dbReference type="InterPro" id="IPR006073">
    <property type="entry name" value="GTP-bd"/>
</dbReference>
<evidence type="ECO:0000259" key="1">
    <source>
        <dbReference type="Pfam" id="PF01926"/>
    </source>
</evidence>
<keyword evidence="3" id="KW-1185">Reference proteome</keyword>
<dbReference type="Gene3D" id="3.40.50.300">
    <property type="entry name" value="P-loop containing nucleotide triphosphate hydrolases"/>
    <property type="match status" value="1"/>
</dbReference>
<gene>
    <name evidence="2" type="ORF">B0T25DRAFT_634546</name>
</gene>
<evidence type="ECO:0000313" key="3">
    <source>
        <dbReference type="Proteomes" id="UP001275084"/>
    </source>
</evidence>
<name>A0AAJ0H7X4_9PEZI</name>
<sequence length="308" mass="35133">MAPQPKRRPIMVVLAGVTGAGKTTFTSVASDREDLGIGDGLDPCTQDPQAVQLTVAGRSVILIDTPGFDDKDRSDMEILEDIGKWLSKQGFTKHLDGLILLHPITQDFDSTLEKRRTRLLEKILGKNAYKRVAVATTMWGSLVSEKEVESDIRRRWGETGVWDDFRQGGATLTKHFNNKESAHRIIQIIIDRSDEAKGAGVLLQEELARKGARFTDTSLGRELETILEDDICVIQDLLLEHRCERPPESYRKSQNSWERWKWCQWEEEYNELTKNLELRQIQLRRLNSFIVLYSRSPNGKHSQSQCGI</sequence>
<dbReference type="Pfam" id="PF01926">
    <property type="entry name" value="MMR_HSR1"/>
    <property type="match status" value="1"/>
</dbReference>